<evidence type="ECO:0000313" key="2">
    <source>
        <dbReference type="Proteomes" id="UP001149140"/>
    </source>
</evidence>
<accession>A0A9X3S6L2</accession>
<organism evidence="1 2">
    <name type="scientific">Solirubrobacter ginsenosidimutans</name>
    <dbReference type="NCBI Taxonomy" id="490573"/>
    <lineage>
        <taxon>Bacteria</taxon>
        <taxon>Bacillati</taxon>
        <taxon>Actinomycetota</taxon>
        <taxon>Thermoleophilia</taxon>
        <taxon>Solirubrobacterales</taxon>
        <taxon>Solirubrobacteraceae</taxon>
        <taxon>Solirubrobacter</taxon>
    </lineage>
</organism>
<dbReference type="InterPro" id="IPR003673">
    <property type="entry name" value="CoA-Trfase_fam_III"/>
</dbReference>
<keyword evidence="1" id="KW-0808">Transferase</keyword>
<dbReference type="RefSeq" id="WP_270041970.1">
    <property type="nucleotide sequence ID" value="NZ_JAPDOD010000020.1"/>
</dbReference>
<dbReference type="SUPFAM" id="SSF89796">
    <property type="entry name" value="CoA-transferase family III (CaiB/BaiF)"/>
    <property type="match status" value="1"/>
</dbReference>
<dbReference type="InterPro" id="IPR044855">
    <property type="entry name" value="CoA-Trfase_III_dom3_sf"/>
</dbReference>
<protein>
    <submittedName>
        <fullName evidence="1">CoA transferase</fullName>
    </submittedName>
</protein>
<name>A0A9X3S6L2_9ACTN</name>
<dbReference type="Gene3D" id="3.30.1540.10">
    <property type="entry name" value="formyl-coa transferase, domain 3"/>
    <property type="match status" value="1"/>
</dbReference>
<evidence type="ECO:0000313" key="1">
    <source>
        <dbReference type="EMBL" id="MDA0162733.1"/>
    </source>
</evidence>
<dbReference type="PANTHER" id="PTHR48228">
    <property type="entry name" value="SUCCINYL-COA--D-CITRAMALATE COA-TRANSFERASE"/>
    <property type="match status" value="1"/>
</dbReference>
<reference evidence="1" key="1">
    <citation type="submission" date="2022-10" db="EMBL/GenBank/DDBJ databases">
        <title>The WGS of Solirubrobacter ginsenosidimutans DSM 21036.</title>
        <authorList>
            <person name="Jiang Z."/>
        </authorList>
    </citation>
    <scope>NUCLEOTIDE SEQUENCE</scope>
    <source>
        <strain evidence="1">DSM 21036</strain>
    </source>
</reference>
<dbReference type="PANTHER" id="PTHR48228:SF5">
    <property type="entry name" value="ALPHA-METHYLACYL-COA RACEMASE"/>
    <property type="match status" value="1"/>
</dbReference>
<dbReference type="Pfam" id="PF02515">
    <property type="entry name" value="CoA_transf_3"/>
    <property type="match status" value="1"/>
</dbReference>
<proteinExistence type="predicted"/>
<dbReference type="Gene3D" id="3.40.50.10540">
    <property type="entry name" value="Crotonobetainyl-coa:carnitine coa-transferase, domain 1"/>
    <property type="match status" value="1"/>
</dbReference>
<dbReference type="EMBL" id="JAPDOD010000020">
    <property type="protein sequence ID" value="MDA0162733.1"/>
    <property type="molecule type" value="Genomic_DNA"/>
</dbReference>
<sequence length="371" mass="38451">MIGSLAGLRVLDLTRLLPGGYCTLLFADHGADVIKIEDTGAGDYARADPASFGALNRGKRSVQLDLKSDGGRDALLRLVASADVVIESFRPGVMDRLGVGFDVLRGVNPSLVYCAITGYGQDGPLRLRAGHDLNYLARTGVLGMSGDAGGPPVQAAAQIADIAGGALMAAFGVLAALRSGTGQFVDISMADGALSLLAMPAAGLLAGGAVPRRGELILGGRLLCYRVYECADGYVSMGALEPKFWAAFCRGVGREDLIPSQFDAPGSAAHAEVSAVLLGRTRAEWEAFNATHDCCLEPVLELDEVLEDEHVRSRGMVVDGLLATPVRLSETPADYARGGPPGLGEHTDEVLGEAGYDAGEIAALRSSGAAK</sequence>
<dbReference type="GO" id="GO:0016740">
    <property type="term" value="F:transferase activity"/>
    <property type="evidence" value="ECO:0007669"/>
    <property type="project" value="UniProtKB-KW"/>
</dbReference>
<dbReference type="InterPro" id="IPR050509">
    <property type="entry name" value="CoA-transferase_III"/>
</dbReference>
<comment type="caution">
    <text evidence="1">The sequence shown here is derived from an EMBL/GenBank/DDBJ whole genome shotgun (WGS) entry which is preliminary data.</text>
</comment>
<keyword evidence="2" id="KW-1185">Reference proteome</keyword>
<gene>
    <name evidence="1" type="ORF">OM076_20845</name>
</gene>
<dbReference type="Proteomes" id="UP001149140">
    <property type="component" value="Unassembled WGS sequence"/>
</dbReference>
<dbReference type="AlphaFoldDB" id="A0A9X3S6L2"/>
<dbReference type="InterPro" id="IPR023606">
    <property type="entry name" value="CoA-Trfase_III_dom_1_sf"/>
</dbReference>